<comment type="caution">
    <text evidence="1">The sequence shown here is derived from an EMBL/GenBank/DDBJ whole genome shotgun (WGS) entry which is preliminary data.</text>
</comment>
<dbReference type="OrthoDB" id="9795405at2"/>
<accession>L8JZI4</accession>
<dbReference type="AlphaFoldDB" id="L8JZI4"/>
<dbReference type="EMBL" id="AMZN01000015">
    <property type="protein sequence ID" value="ELR72607.1"/>
    <property type="molecule type" value="Genomic_DNA"/>
</dbReference>
<evidence type="ECO:0000313" key="1">
    <source>
        <dbReference type="EMBL" id="ELR72607.1"/>
    </source>
</evidence>
<dbReference type="SUPFAM" id="SSF82784">
    <property type="entry name" value="OsmC-like"/>
    <property type="match status" value="1"/>
</dbReference>
<dbReference type="InterPro" id="IPR036102">
    <property type="entry name" value="OsmC/Ohrsf"/>
</dbReference>
<dbReference type="PANTHER" id="PTHR42830:SF2">
    <property type="entry name" value="OSMC_OHR FAMILY PROTEIN"/>
    <property type="match status" value="1"/>
</dbReference>
<gene>
    <name evidence="1" type="ORF">C900_00986</name>
</gene>
<protein>
    <submittedName>
        <fullName evidence="1">OsmC/Ohr family protein</fullName>
    </submittedName>
</protein>
<dbReference type="Pfam" id="PF02566">
    <property type="entry name" value="OsmC"/>
    <property type="match status" value="1"/>
</dbReference>
<organism evidence="1 2">
    <name type="scientific">Fulvivirga imtechensis AK7</name>
    <dbReference type="NCBI Taxonomy" id="1237149"/>
    <lineage>
        <taxon>Bacteria</taxon>
        <taxon>Pseudomonadati</taxon>
        <taxon>Bacteroidota</taxon>
        <taxon>Cytophagia</taxon>
        <taxon>Cytophagales</taxon>
        <taxon>Fulvivirgaceae</taxon>
        <taxon>Fulvivirga</taxon>
    </lineage>
</organism>
<name>L8JZI4_9BACT</name>
<dbReference type="Gene3D" id="3.30.300.20">
    <property type="match status" value="1"/>
</dbReference>
<dbReference type="RefSeq" id="WP_009578657.1">
    <property type="nucleotide sequence ID" value="NZ_AMZN01000015.1"/>
</dbReference>
<dbReference type="InterPro" id="IPR052707">
    <property type="entry name" value="OsmC_Ohr_Peroxiredoxin"/>
</dbReference>
<dbReference type="Proteomes" id="UP000011135">
    <property type="component" value="Unassembled WGS sequence"/>
</dbReference>
<dbReference type="PANTHER" id="PTHR42830">
    <property type="entry name" value="OSMOTICALLY INDUCIBLE FAMILY PROTEIN"/>
    <property type="match status" value="1"/>
</dbReference>
<sequence length="156" mass="17410">MKHYAKIQWQKQSAESFTDGKYHRGHQWQFDGGIHLKASSSPEVIPVPMSDASAVDPEEAFVAALCSCHMLFFLSIAAGKKYIVEEYTDAAEGIMNKDASGRMAMDQVVLNPVVKFSGNHFPDKQQLAAMHEQAHSRCFLANSVKTKIIIQHTQDE</sequence>
<proteinExistence type="predicted"/>
<dbReference type="InterPro" id="IPR015946">
    <property type="entry name" value="KH_dom-like_a/b"/>
</dbReference>
<dbReference type="STRING" id="1237149.C900_00986"/>
<reference evidence="1 2" key="1">
    <citation type="submission" date="2012-12" db="EMBL/GenBank/DDBJ databases">
        <title>Genome assembly of Fulvivirga imtechensis AK7.</title>
        <authorList>
            <person name="Nupur N."/>
            <person name="Khatri I."/>
            <person name="Kumar R."/>
            <person name="Subramanian S."/>
            <person name="Pinnaka A."/>
        </authorList>
    </citation>
    <scope>NUCLEOTIDE SEQUENCE [LARGE SCALE GENOMIC DNA]</scope>
    <source>
        <strain evidence="1 2">AK7</strain>
    </source>
</reference>
<keyword evidence="2" id="KW-1185">Reference proteome</keyword>
<dbReference type="InterPro" id="IPR003718">
    <property type="entry name" value="OsmC/Ohr_fam"/>
</dbReference>
<evidence type="ECO:0000313" key="2">
    <source>
        <dbReference type="Proteomes" id="UP000011135"/>
    </source>
</evidence>
<dbReference type="PATRIC" id="fig|1237149.3.peg.1188"/>
<dbReference type="eggNOG" id="COG1764">
    <property type="taxonomic scope" value="Bacteria"/>
</dbReference>